<evidence type="ECO:0000313" key="4">
    <source>
        <dbReference type="EMBL" id="CBZ40917.1"/>
    </source>
</evidence>
<sequence>MSFVTSCAVFFLLVCVSWTMEDGAELCGVGLVFCFDCRAFRMAMRVFVFLLHAFLVFLRAYCPLGYTLLFAAGGLAVHVCVFLSHSLSLGMRVVRPSCPAFLCWQAPLSTPPLLQKISREDPPSAKSEHASPHYSNLEPTQSAKQLHSCGTTNGDPCAQSAQTEAVPLRTVDALHVLQVRPKCAPDSAPLSSGNGPTPTPDEYALDAAPQSTEIAVPQRDAASCPRCKRTRDDASDSSVAPRRRQRVSGPLHPQSPTVPPVMLPLDIRRHLRKSTDTGAPQPSDALLVAGGAFPRTCLPRVHREEVGAVIAMPSPSARCTIDISRAVAMLTFALGRPPRVQLPLPLLTSKEVARASDAAPQPSDALLVAGGAFPRTCLPRVHREEVGAVIAMPSPSARCTIDISRAVAMLTFALGRPPRVQLPLPLLTSKEAARASDAAPQPSDALLVAGGAFPRTCLPRVHREEVGAVIAMPSPSARCTIDISRAVAMLTFALGRPPRVQLPLPLLTSKEVARASDAAPQPSDALLVAGGAFPRTCLPRVHREEVGAVIAMPSPSARCTIDISRAVAMLTFALGRPPRVQLPLPLLTSKEAALASDAAPQPSEAATLSAVDALPPTDDECSSDAAPVMSDSAPRSRSHTRPPTPTECASDATR</sequence>
<evidence type="ECO:0000256" key="2">
    <source>
        <dbReference type="SAM" id="Phobius"/>
    </source>
</evidence>
<reference evidence="4 5" key="1">
    <citation type="journal article" date="2011" name="Genome Res.">
        <title>Chromosome and gene copy number variation allow major structural change between species and strains of Leishmania.</title>
        <authorList>
            <person name="Rogers M.B."/>
            <person name="Hilley J.D."/>
            <person name="Dickens N.J."/>
            <person name="Wilkes J."/>
            <person name="Bates P.A."/>
            <person name="Depledge D.P."/>
            <person name="Harris D."/>
            <person name="Her Y."/>
            <person name="Herzyk P."/>
            <person name="Imamura H."/>
            <person name="Otto T.D."/>
            <person name="Sanders M."/>
            <person name="Seeger K."/>
            <person name="Dujardin J.C."/>
            <person name="Berriman M."/>
            <person name="Smith D.F."/>
            <person name="Hertz-Fowler C."/>
            <person name="Mottram J.C."/>
        </authorList>
    </citation>
    <scope>NUCLEOTIDE SEQUENCE [LARGE SCALE GENOMIC DNA]</scope>
    <source>
        <strain evidence="4 5">MHOM/GT/2001/U1103</strain>
    </source>
</reference>
<evidence type="ECO:0000313" key="5">
    <source>
        <dbReference type="Proteomes" id="UP000007259"/>
    </source>
</evidence>
<feature type="region of interest" description="Disordered" evidence="1">
    <location>
        <begin position="115"/>
        <end position="161"/>
    </location>
</feature>
<keyword evidence="5" id="KW-1185">Reference proteome</keyword>
<keyword evidence="2" id="KW-1133">Transmembrane helix</keyword>
<feature type="compositionally biased region" description="Basic and acidic residues" evidence="1">
    <location>
        <begin position="117"/>
        <end position="131"/>
    </location>
</feature>
<keyword evidence="2" id="KW-0812">Transmembrane</keyword>
<evidence type="ECO:0000256" key="3">
    <source>
        <dbReference type="SAM" id="SignalP"/>
    </source>
</evidence>
<dbReference type="KEGG" id="lmi:LmxM_22_1690c_1"/>
<feature type="chain" id="PRO_5003229011" evidence="3">
    <location>
        <begin position="20"/>
        <end position="654"/>
    </location>
</feature>
<feature type="transmembrane region" description="Helical" evidence="2">
    <location>
        <begin position="39"/>
        <end position="58"/>
    </location>
</feature>
<feature type="non-terminal residue" evidence="4">
    <location>
        <position position="654"/>
    </location>
</feature>
<dbReference type="OrthoDB" id="268376at2759"/>
<keyword evidence="2" id="KW-0472">Membrane</keyword>
<feature type="transmembrane region" description="Helical" evidence="2">
    <location>
        <begin position="65"/>
        <end position="87"/>
    </location>
</feature>
<feature type="region of interest" description="Disordered" evidence="1">
    <location>
        <begin position="595"/>
        <end position="654"/>
    </location>
</feature>
<proteinExistence type="predicted"/>
<gene>
    <name evidence="4" type="ORF">LmxM_22_1690c_1</name>
</gene>
<feature type="signal peptide" evidence="3">
    <location>
        <begin position="1"/>
        <end position="19"/>
    </location>
</feature>
<protein>
    <submittedName>
        <fullName evidence="4">Uncharacterized protein</fullName>
    </submittedName>
</protein>
<dbReference type="GeneID" id="13454569"/>
<evidence type="ECO:0000256" key="1">
    <source>
        <dbReference type="SAM" id="MobiDB-lite"/>
    </source>
</evidence>
<dbReference type="AlphaFoldDB" id="E8NHE4"/>
<feature type="compositionally biased region" description="Polar residues" evidence="1">
    <location>
        <begin position="133"/>
        <end position="161"/>
    </location>
</feature>
<dbReference type="RefSeq" id="XP_003886603.1">
    <property type="nucleotide sequence ID" value="XM_003886554.1"/>
</dbReference>
<keyword evidence="3" id="KW-0732">Signal</keyword>
<accession>E8NHE4</accession>
<feature type="region of interest" description="Disordered" evidence="1">
    <location>
        <begin position="184"/>
        <end position="261"/>
    </location>
</feature>
<name>E8NHE4_LEIMU</name>
<comment type="caution">
    <text evidence="4">The sequence shown here is derived from an EMBL/GenBank/DDBJ whole genome shotgun (WGS) entry which is preliminary data.</text>
</comment>
<dbReference type="VEuPathDB" id="TriTrypDB:LmxM.22.1690c"/>
<dbReference type="EMBL" id="CADB01000006">
    <property type="protein sequence ID" value="CBZ40917.1"/>
    <property type="molecule type" value="Genomic_DNA"/>
</dbReference>
<organism evidence="4 5">
    <name type="scientific">Leishmania mexicana (strain MHOM/GT/2001/U1103)</name>
    <dbReference type="NCBI Taxonomy" id="929439"/>
    <lineage>
        <taxon>Eukaryota</taxon>
        <taxon>Discoba</taxon>
        <taxon>Euglenozoa</taxon>
        <taxon>Kinetoplastea</taxon>
        <taxon>Metakinetoplastina</taxon>
        <taxon>Trypanosomatida</taxon>
        <taxon>Trypanosomatidae</taxon>
        <taxon>Leishmaniinae</taxon>
        <taxon>Leishmania</taxon>
    </lineage>
</organism>
<dbReference type="Proteomes" id="UP000007259">
    <property type="component" value="Unassembled WGS sequence"/>
</dbReference>